<protein>
    <submittedName>
        <fullName evidence="2">Uncharacterized protein</fullName>
    </submittedName>
</protein>
<feature type="region of interest" description="Disordered" evidence="1">
    <location>
        <begin position="44"/>
        <end position="68"/>
    </location>
</feature>
<evidence type="ECO:0000313" key="2">
    <source>
        <dbReference type="EMBL" id="PPQ34293.1"/>
    </source>
</evidence>
<organism evidence="2 3">
    <name type="scientific">Rhodopila globiformis</name>
    <name type="common">Rhodopseudomonas globiformis</name>
    <dbReference type="NCBI Taxonomy" id="1071"/>
    <lineage>
        <taxon>Bacteria</taxon>
        <taxon>Pseudomonadati</taxon>
        <taxon>Pseudomonadota</taxon>
        <taxon>Alphaproteobacteria</taxon>
        <taxon>Acetobacterales</taxon>
        <taxon>Acetobacteraceae</taxon>
        <taxon>Rhodopila</taxon>
    </lineage>
</organism>
<evidence type="ECO:0000313" key="3">
    <source>
        <dbReference type="Proteomes" id="UP000239724"/>
    </source>
</evidence>
<accession>A0A2S6NI66</accession>
<keyword evidence="3" id="KW-1185">Reference proteome</keyword>
<dbReference type="Proteomes" id="UP000239724">
    <property type="component" value="Unassembled WGS sequence"/>
</dbReference>
<comment type="caution">
    <text evidence="2">The sequence shown here is derived from an EMBL/GenBank/DDBJ whole genome shotgun (WGS) entry which is preliminary data.</text>
</comment>
<sequence length="68" mass="7772">MPRRRTNLRPLTIQVSHEASRLEQHVMADAFERLLPIIERRLRSRPDTCGSPGQATSDTILVPRKKPA</sequence>
<reference evidence="2 3" key="1">
    <citation type="journal article" date="2018" name="Arch. Microbiol.">
        <title>New insights into the metabolic potential of the phototrophic purple bacterium Rhodopila globiformis DSM 161(T) from its draft genome sequence and evidence for a vanadium-dependent nitrogenase.</title>
        <authorList>
            <person name="Imhoff J.F."/>
            <person name="Rahn T."/>
            <person name="Kunzel S."/>
            <person name="Neulinger S.C."/>
        </authorList>
    </citation>
    <scope>NUCLEOTIDE SEQUENCE [LARGE SCALE GENOMIC DNA]</scope>
    <source>
        <strain evidence="2 3">DSM 161</strain>
    </source>
</reference>
<name>A0A2S6NI66_RHOGL</name>
<evidence type="ECO:0000256" key="1">
    <source>
        <dbReference type="SAM" id="MobiDB-lite"/>
    </source>
</evidence>
<dbReference type="EMBL" id="NHRY01000117">
    <property type="protein sequence ID" value="PPQ34293.1"/>
    <property type="molecule type" value="Genomic_DNA"/>
</dbReference>
<gene>
    <name evidence="2" type="ORF">CCS01_11595</name>
</gene>
<proteinExistence type="predicted"/>
<dbReference type="AlphaFoldDB" id="A0A2S6NI66"/>